<dbReference type="RefSeq" id="WP_094093689.1">
    <property type="nucleotide sequence ID" value="NZ_BMHF01000001.1"/>
</dbReference>
<dbReference type="NCBIfam" id="TIGR00099">
    <property type="entry name" value="Cof-subfamily"/>
    <property type="match status" value="1"/>
</dbReference>
<dbReference type="Gene3D" id="3.30.1240.10">
    <property type="match status" value="1"/>
</dbReference>
<dbReference type="PANTHER" id="PTHR10000:SF25">
    <property type="entry name" value="PHOSPHATASE YKRA-RELATED"/>
    <property type="match status" value="1"/>
</dbReference>
<accession>A0ABQ1FL94</accession>
<evidence type="ECO:0000313" key="2">
    <source>
        <dbReference type="Proteomes" id="UP000609323"/>
    </source>
</evidence>
<dbReference type="NCBIfam" id="TIGR01484">
    <property type="entry name" value="HAD-SF-IIB"/>
    <property type="match status" value="1"/>
</dbReference>
<name>A0ABQ1FL94_9BACL</name>
<dbReference type="InterPro" id="IPR006379">
    <property type="entry name" value="HAD-SF_hydro_IIB"/>
</dbReference>
<dbReference type="Pfam" id="PF08282">
    <property type="entry name" value="Hydrolase_3"/>
    <property type="match status" value="1"/>
</dbReference>
<dbReference type="SFLD" id="SFLDG01140">
    <property type="entry name" value="C2.B:_Phosphomannomutase_and_P"/>
    <property type="match status" value="1"/>
</dbReference>
<gene>
    <name evidence="1" type="ORF">GCM10010917_00670</name>
</gene>
<dbReference type="Proteomes" id="UP000609323">
    <property type="component" value="Unassembled WGS sequence"/>
</dbReference>
<evidence type="ECO:0000313" key="1">
    <source>
        <dbReference type="EMBL" id="GGA19920.1"/>
    </source>
</evidence>
<dbReference type="Gene3D" id="3.40.50.1000">
    <property type="entry name" value="HAD superfamily/HAD-like"/>
    <property type="match status" value="1"/>
</dbReference>
<organism evidence="1 2">
    <name type="scientific">Paenibacillus physcomitrellae</name>
    <dbReference type="NCBI Taxonomy" id="1619311"/>
    <lineage>
        <taxon>Bacteria</taxon>
        <taxon>Bacillati</taxon>
        <taxon>Bacillota</taxon>
        <taxon>Bacilli</taxon>
        <taxon>Bacillales</taxon>
        <taxon>Paenibacillaceae</taxon>
        <taxon>Paenibacillus</taxon>
    </lineage>
</organism>
<comment type="caution">
    <text evidence="1">The sequence shown here is derived from an EMBL/GenBank/DDBJ whole genome shotgun (WGS) entry which is preliminary data.</text>
</comment>
<dbReference type="InterPro" id="IPR036412">
    <property type="entry name" value="HAD-like_sf"/>
</dbReference>
<dbReference type="EMBL" id="BMHF01000001">
    <property type="protein sequence ID" value="GGA19920.1"/>
    <property type="molecule type" value="Genomic_DNA"/>
</dbReference>
<keyword evidence="2" id="KW-1185">Reference proteome</keyword>
<dbReference type="InterPro" id="IPR023214">
    <property type="entry name" value="HAD_sf"/>
</dbReference>
<reference evidence="2" key="1">
    <citation type="journal article" date="2019" name="Int. J. Syst. Evol. Microbiol.">
        <title>The Global Catalogue of Microorganisms (GCM) 10K type strain sequencing project: providing services to taxonomists for standard genome sequencing and annotation.</title>
        <authorList>
            <consortium name="The Broad Institute Genomics Platform"/>
            <consortium name="The Broad Institute Genome Sequencing Center for Infectious Disease"/>
            <person name="Wu L."/>
            <person name="Ma J."/>
        </authorList>
    </citation>
    <scope>NUCLEOTIDE SEQUENCE [LARGE SCALE GENOMIC DNA]</scope>
    <source>
        <strain evidence="2">CGMCC 1.15044</strain>
    </source>
</reference>
<dbReference type="InterPro" id="IPR000150">
    <property type="entry name" value="Cof"/>
</dbReference>
<protein>
    <submittedName>
        <fullName evidence="1">Phosphatase</fullName>
    </submittedName>
</protein>
<sequence>MQSKLFFFDFDDTLYSHRIKSVPKSTREAIGRLQSLGHRVVIATGRGPESIAFIQEQLALPCETITFLNGQLVFHQGRKVFERFIQLPSVGSMMEKARTHGFAYGGHCEHGEIVDHVNERVQAVWSDFSSPLPKEMARFEASYPLYQAHLYITKEEARYMEEYLDDYLTNWSHEYLVNLISKQAGKSQAIRWLMAEAGIPQEHSFAFGDGFNDVDMLLAVGHGIAMGNATDELKSVAELVTGSADEDGIWEALHDYKII</sequence>
<dbReference type="PANTHER" id="PTHR10000">
    <property type="entry name" value="PHOSPHOSERINE PHOSPHATASE"/>
    <property type="match status" value="1"/>
</dbReference>
<dbReference type="SFLD" id="SFLDS00003">
    <property type="entry name" value="Haloacid_Dehalogenase"/>
    <property type="match status" value="1"/>
</dbReference>
<dbReference type="SUPFAM" id="SSF56784">
    <property type="entry name" value="HAD-like"/>
    <property type="match status" value="1"/>
</dbReference>
<dbReference type="PROSITE" id="PS01229">
    <property type="entry name" value="COF_2"/>
    <property type="match status" value="1"/>
</dbReference>
<proteinExistence type="predicted"/>